<keyword evidence="8" id="KW-0418">Kinase</keyword>
<dbReference type="Proteomes" id="UP000295131">
    <property type="component" value="Unassembled WGS sequence"/>
</dbReference>
<dbReference type="InterPro" id="IPR005467">
    <property type="entry name" value="His_kinase_dom"/>
</dbReference>
<organism evidence="13 14">
    <name type="scientific">Pseudohoeflea suaedae</name>
    <dbReference type="NCBI Taxonomy" id="877384"/>
    <lineage>
        <taxon>Bacteria</taxon>
        <taxon>Pseudomonadati</taxon>
        <taxon>Pseudomonadota</taxon>
        <taxon>Alphaproteobacteria</taxon>
        <taxon>Hyphomicrobiales</taxon>
        <taxon>Rhizobiaceae</taxon>
        <taxon>Pseudohoeflea</taxon>
    </lineage>
</organism>
<dbReference type="InterPro" id="IPR050351">
    <property type="entry name" value="BphY/WalK/GraS-like"/>
</dbReference>
<comment type="catalytic activity">
    <reaction evidence="1">
        <text>ATP + protein L-histidine = ADP + protein N-phospho-L-histidine.</text>
        <dbReference type="EC" id="2.7.13.3"/>
    </reaction>
</comment>
<dbReference type="GO" id="GO:0004721">
    <property type="term" value="F:phosphoprotein phosphatase activity"/>
    <property type="evidence" value="ECO:0007669"/>
    <property type="project" value="TreeGrafter"/>
</dbReference>
<keyword evidence="7" id="KW-0547">Nucleotide-binding</keyword>
<feature type="domain" description="Histidine kinase" evidence="12">
    <location>
        <begin position="128"/>
        <end position="347"/>
    </location>
</feature>
<proteinExistence type="predicted"/>
<keyword evidence="6" id="KW-0808">Transferase</keyword>
<accession>A0A4R5PMU8</accession>
<dbReference type="InterPro" id="IPR003594">
    <property type="entry name" value="HATPase_dom"/>
</dbReference>
<comment type="caution">
    <text evidence="13">The sequence shown here is derived from an EMBL/GenBank/DDBJ whole genome shotgun (WGS) entry which is preliminary data.</text>
</comment>
<dbReference type="InterPro" id="IPR035965">
    <property type="entry name" value="PAS-like_dom_sf"/>
</dbReference>
<evidence type="ECO:0000256" key="5">
    <source>
        <dbReference type="ARBA" id="ARBA00022553"/>
    </source>
</evidence>
<evidence type="ECO:0000256" key="1">
    <source>
        <dbReference type="ARBA" id="ARBA00000085"/>
    </source>
</evidence>
<dbReference type="Gene3D" id="3.30.450.20">
    <property type="entry name" value="PAS domain"/>
    <property type="match status" value="1"/>
</dbReference>
<dbReference type="EMBL" id="SMSI01000001">
    <property type="protein sequence ID" value="TDH38168.1"/>
    <property type="molecule type" value="Genomic_DNA"/>
</dbReference>
<dbReference type="GO" id="GO:0016036">
    <property type="term" value="P:cellular response to phosphate starvation"/>
    <property type="evidence" value="ECO:0007669"/>
    <property type="project" value="TreeGrafter"/>
</dbReference>
<dbReference type="GO" id="GO:0005886">
    <property type="term" value="C:plasma membrane"/>
    <property type="evidence" value="ECO:0007669"/>
    <property type="project" value="UniProtKB-SubCell"/>
</dbReference>
<evidence type="ECO:0000256" key="9">
    <source>
        <dbReference type="ARBA" id="ARBA00022840"/>
    </source>
</evidence>
<dbReference type="Gene3D" id="1.10.287.130">
    <property type="match status" value="1"/>
</dbReference>
<dbReference type="PANTHER" id="PTHR45453">
    <property type="entry name" value="PHOSPHATE REGULON SENSOR PROTEIN PHOR"/>
    <property type="match status" value="1"/>
</dbReference>
<dbReference type="SUPFAM" id="SSF47384">
    <property type="entry name" value="Homodimeric domain of signal transducing histidine kinase"/>
    <property type="match status" value="1"/>
</dbReference>
<reference evidence="13 14" key="1">
    <citation type="journal article" date="2013" name="Int. J. Syst. Evol. Microbiol.">
        <title>Hoeflea suaedae sp. nov., an endophytic bacterium isolated from the root of the halophyte Suaeda maritima.</title>
        <authorList>
            <person name="Chung E.J."/>
            <person name="Park J.A."/>
            <person name="Pramanik P."/>
            <person name="Bibi F."/>
            <person name="Jeon C.O."/>
            <person name="Chung Y.R."/>
        </authorList>
    </citation>
    <scope>NUCLEOTIDE SEQUENCE [LARGE SCALE GENOMIC DNA]</scope>
    <source>
        <strain evidence="13 14">YC6898</strain>
    </source>
</reference>
<evidence type="ECO:0000256" key="6">
    <source>
        <dbReference type="ARBA" id="ARBA00022679"/>
    </source>
</evidence>
<evidence type="ECO:0000256" key="8">
    <source>
        <dbReference type="ARBA" id="ARBA00022777"/>
    </source>
</evidence>
<keyword evidence="10" id="KW-0902">Two-component regulatory system</keyword>
<dbReference type="SUPFAM" id="SSF55874">
    <property type="entry name" value="ATPase domain of HSP90 chaperone/DNA topoisomerase II/histidine kinase"/>
    <property type="match status" value="1"/>
</dbReference>
<gene>
    <name evidence="13" type="ORF">E2A64_03335</name>
</gene>
<dbReference type="EC" id="2.7.13.3" evidence="3"/>
<dbReference type="FunFam" id="1.10.287.130:FF:000008">
    <property type="entry name" value="Two-component sensor histidine kinase"/>
    <property type="match status" value="1"/>
</dbReference>
<keyword evidence="5" id="KW-0597">Phosphoprotein</keyword>
<dbReference type="PRINTS" id="PR00344">
    <property type="entry name" value="BCTRLSENSOR"/>
</dbReference>
<dbReference type="Pfam" id="PF02518">
    <property type="entry name" value="HATPase_c"/>
    <property type="match status" value="1"/>
</dbReference>
<dbReference type="OrthoDB" id="9813151at2"/>
<dbReference type="InterPro" id="IPR003661">
    <property type="entry name" value="HisK_dim/P_dom"/>
</dbReference>
<sequence>MPLDALEISDAVRKGYAVLSALDIPIIVIDGEMSVVYANPAAVTQFGAFSERAILSGRIRSPQILDVVAQVIGDGRTRTTEYAERVPSERWFEVRTAAVGGEGLYILSFRDLTEARRMDRMRTDFVANASHEMRTPLASLVGFIETIQGPARNDLKAQERFLGIMLDQASRMSRLIDDLLSLSRLEMRAHVAPSGEVDVGAICRHVIDALTPMAGELGVEISLQVPDAPAIVTGDRDELIQVMENLIENACKYGQSGRKVDVAVKMEEGGAIVATVRDYGPGIERQHVPRLTERFYRVDVDSSRAKKGTGLGLAIVKHILTRHRARLVVTSEPGQGSTFGVRFPAPNLG</sequence>
<dbReference type="InterPro" id="IPR036890">
    <property type="entry name" value="HATPase_C_sf"/>
</dbReference>
<dbReference type="SMART" id="SM00388">
    <property type="entry name" value="HisKA"/>
    <property type="match status" value="1"/>
</dbReference>
<evidence type="ECO:0000256" key="11">
    <source>
        <dbReference type="ARBA" id="ARBA00023136"/>
    </source>
</evidence>
<dbReference type="GO" id="GO:0005524">
    <property type="term" value="F:ATP binding"/>
    <property type="evidence" value="ECO:0007669"/>
    <property type="project" value="UniProtKB-KW"/>
</dbReference>
<evidence type="ECO:0000313" key="14">
    <source>
        <dbReference type="Proteomes" id="UP000295131"/>
    </source>
</evidence>
<evidence type="ECO:0000256" key="4">
    <source>
        <dbReference type="ARBA" id="ARBA00022475"/>
    </source>
</evidence>
<dbReference type="InterPro" id="IPR036097">
    <property type="entry name" value="HisK_dim/P_sf"/>
</dbReference>
<name>A0A4R5PMU8_9HYPH</name>
<dbReference type="SMART" id="SM00387">
    <property type="entry name" value="HATPase_c"/>
    <property type="match status" value="1"/>
</dbReference>
<keyword evidence="11" id="KW-0472">Membrane</keyword>
<dbReference type="PANTHER" id="PTHR45453:SF1">
    <property type="entry name" value="PHOSPHATE REGULON SENSOR PROTEIN PHOR"/>
    <property type="match status" value="1"/>
</dbReference>
<dbReference type="SUPFAM" id="SSF55785">
    <property type="entry name" value="PYP-like sensor domain (PAS domain)"/>
    <property type="match status" value="1"/>
</dbReference>
<dbReference type="PROSITE" id="PS50109">
    <property type="entry name" value="HIS_KIN"/>
    <property type="match status" value="1"/>
</dbReference>
<dbReference type="Gene3D" id="3.30.565.10">
    <property type="entry name" value="Histidine kinase-like ATPase, C-terminal domain"/>
    <property type="match status" value="1"/>
</dbReference>
<evidence type="ECO:0000256" key="10">
    <source>
        <dbReference type="ARBA" id="ARBA00023012"/>
    </source>
</evidence>
<dbReference type="FunFam" id="3.30.565.10:FF:000006">
    <property type="entry name" value="Sensor histidine kinase WalK"/>
    <property type="match status" value="1"/>
</dbReference>
<keyword evidence="4" id="KW-1003">Cell membrane</keyword>
<evidence type="ECO:0000256" key="2">
    <source>
        <dbReference type="ARBA" id="ARBA00004236"/>
    </source>
</evidence>
<evidence type="ECO:0000259" key="12">
    <source>
        <dbReference type="PROSITE" id="PS50109"/>
    </source>
</evidence>
<evidence type="ECO:0000256" key="7">
    <source>
        <dbReference type="ARBA" id="ARBA00022741"/>
    </source>
</evidence>
<keyword evidence="14" id="KW-1185">Reference proteome</keyword>
<dbReference type="GO" id="GO:0000155">
    <property type="term" value="F:phosphorelay sensor kinase activity"/>
    <property type="evidence" value="ECO:0007669"/>
    <property type="project" value="InterPro"/>
</dbReference>
<keyword evidence="9" id="KW-0067">ATP-binding</keyword>
<comment type="subcellular location">
    <subcellularLocation>
        <location evidence="2">Cell membrane</location>
    </subcellularLocation>
</comment>
<evidence type="ECO:0000256" key="3">
    <source>
        <dbReference type="ARBA" id="ARBA00012438"/>
    </source>
</evidence>
<evidence type="ECO:0000313" key="13">
    <source>
        <dbReference type="EMBL" id="TDH38168.1"/>
    </source>
</evidence>
<dbReference type="InterPro" id="IPR004358">
    <property type="entry name" value="Sig_transdc_His_kin-like_C"/>
</dbReference>
<protein>
    <recommendedName>
        <fullName evidence="3">histidine kinase</fullName>
        <ecNumber evidence="3">2.7.13.3</ecNumber>
    </recommendedName>
</protein>
<dbReference type="AlphaFoldDB" id="A0A4R5PMU8"/>
<dbReference type="Pfam" id="PF00512">
    <property type="entry name" value="HisKA"/>
    <property type="match status" value="1"/>
</dbReference>
<dbReference type="RefSeq" id="WP_133283002.1">
    <property type="nucleotide sequence ID" value="NZ_SMSI01000001.1"/>
</dbReference>
<dbReference type="CDD" id="cd00082">
    <property type="entry name" value="HisKA"/>
    <property type="match status" value="1"/>
</dbReference>